<evidence type="ECO:0000313" key="2">
    <source>
        <dbReference type="EMBL" id="RZS72375.1"/>
    </source>
</evidence>
<dbReference type="Pfam" id="PF20243">
    <property type="entry name" value="MbnP"/>
    <property type="match status" value="1"/>
</dbReference>
<evidence type="ECO:0000313" key="3">
    <source>
        <dbReference type="Proteomes" id="UP000293874"/>
    </source>
</evidence>
<organism evidence="2 3">
    <name type="scientific">Pseudobacter ginsenosidimutans</name>
    <dbReference type="NCBI Taxonomy" id="661488"/>
    <lineage>
        <taxon>Bacteria</taxon>
        <taxon>Pseudomonadati</taxon>
        <taxon>Bacteroidota</taxon>
        <taxon>Chitinophagia</taxon>
        <taxon>Chitinophagales</taxon>
        <taxon>Chitinophagaceae</taxon>
        <taxon>Pseudobacter</taxon>
    </lineage>
</organism>
<comment type="caution">
    <text evidence="2">The sequence shown here is derived from an EMBL/GenBank/DDBJ whole genome shotgun (WGS) entry which is preliminary data.</text>
</comment>
<gene>
    <name evidence="2" type="ORF">EV199_4294</name>
</gene>
<reference evidence="2 3" key="1">
    <citation type="submission" date="2019-02" db="EMBL/GenBank/DDBJ databases">
        <title>Genomic Encyclopedia of Type Strains, Phase IV (KMG-IV): sequencing the most valuable type-strain genomes for metagenomic binning, comparative biology and taxonomic classification.</title>
        <authorList>
            <person name="Goeker M."/>
        </authorList>
    </citation>
    <scope>NUCLEOTIDE SEQUENCE [LARGE SCALE GENOMIC DNA]</scope>
    <source>
        <strain evidence="2 3">DSM 18116</strain>
    </source>
</reference>
<proteinExistence type="predicted"/>
<dbReference type="InterPro" id="IPR046863">
    <property type="entry name" value="MbnP-like_dom"/>
</dbReference>
<protein>
    <recommendedName>
        <fullName evidence="1">Copper-binding protein MbnP-like domain-containing protein</fullName>
    </recommendedName>
</protein>
<accession>A0A4Q7MU39</accession>
<name>A0A4Q7MU39_9BACT</name>
<feature type="domain" description="Copper-binding protein MbnP-like" evidence="1">
    <location>
        <begin position="40"/>
        <end position="242"/>
    </location>
</feature>
<dbReference type="Proteomes" id="UP000293874">
    <property type="component" value="Unassembled WGS sequence"/>
</dbReference>
<dbReference type="PROSITE" id="PS51257">
    <property type="entry name" value="PROKAR_LIPOPROTEIN"/>
    <property type="match status" value="1"/>
</dbReference>
<sequence length="267" mass="29873">MNQKPNRLPYFFMIPVLVSIMASTSSCQKDVKNEFTGQETNLTIKFTPVVRYDTARMYFDTTTYTNVWNESFVVTSFKFYIRAIRLSNSNTGKAFEIAADKYFLVDFKDSLSTLVKVGVLPSNYNRLSFILGVDSTHNVSGAQTDALDPAKGMFWAWNTGYIFAKFEGTSPSSTAPGKRFTYHIGGFKTGEDVNKEIQLLFPFGTGVNMEGGKTAEINVTADVYDWFSTPHDIKISKLNSIMTAGTEAKQVADNYSKMFTVMTAKTE</sequence>
<keyword evidence="3" id="KW-1185">Reference proteome</keyword>
<dbReference type="AlphaFoldDB" id="A0A4Q7MU39"/>
<evidence type="ECO:0000259" key="1">
    <source>
        <dbReference type="Pfam" id="PF20243"/>
    </source>
</evidence>
<dbReference type="RefSeq" id="WP_130542796.1">
    <property type="nucleotide sequence ID" value="NZ_CP042431.1"/>
</dbReference>
<dbReference type="EMBL" id="SGXA01000002">
    <property type="protein sequence ID" value="RZS72375.1"/>
    <property type="molecule type" value="Genomic_DNA"/>
</dbReference>
<dbReference type="OrthoDB" id="1422031at2"/>